<dbReference type="InterPro" id="IPR001638">
    <property type="entry name" value="Solute-binding_3/MltF_N"/>
</dbReference>
<dbReference type="PANTHER" id="PTHR38834">
    <property type="entry name" value="PERIPLASMIC SUBSTRATE BINDING PROTEIN FAMILY 3"/>
    <property type="match status" value="1"/>
</dbReference>
<protein>
    <submittedName>
        <fullName evidence="2">Amino acid ABC transporter substrate-binding protein, PAAT family</fullName>
    </submittedName>
</protein>
<evidence type="ECO:0000313" key="2">
    <source>
        <dbReference type="EMBL" id="SMP37100.1"/>
    </source>
</evidence>
<dbReference type="Pfam" id="PF00497">
    <property type="entry name" value="SBP_bac_3"/>
    <property type="match status" value="1"/>
</dbReference>
<dbReference type="EMBL" id="FXTT01000009">
    <property type="protein sequence ID" value="SMP37100.1"/>
    <property type="molecule type" value="Genomic_DNA"/>
</dbReference>
<name>A0ABY1PRB2_9HYPH</name>
<accession>A0ABY1PRB2</accession>
<comment type="caution">
    <text evidence="2">The sequence shown here is derived from an EMBL/GenBank/DDBJ whole genome shotgun (WGS) entry which is preliminary data.</text>
</comment>
<evidence type="ECO:0000259" key="1">
    <source>
        <dbReference type="Pfam" id="PF00497"/>
    </source>
</evidence>
<organism evidence="2 3">
    <name type="scientific">Roseibium denhamense</name>
    <dbReference type="NCBI Taxonomy" id="76305"/>
    <lineage>
        <taxon>Bacteria</taxon>
        <taxon>Pseudomonadati</taxon>
        <taxon>Pseudomonadota</taxon>
        <taxon>Alphaproteobacteria</taxon>
        <taxon>Hyphomicrobiales</taxon>
        <taxon>Stappiaceae</taxon>
        <taxon>Roseibium</taxon>
    </lineage>
</organism>
<dbReference type="Proteomes" id="UP001157914">
    <property type="component" value="Unassembled WGS sequence"/>
</dbReference>
<evidence type="ECO:0000313" key="3">
    <source>
        <dbReference type="Proteomes" id="UP001157914"/>
    </source>
</evidence>
<reference evidence="2 3" key="1">
    <citation type="submission" date="2017-05" db="EMBL/GenBank/DDBJ databases">
        <authorList>
            <person name="Varghese N."/>
            <person name="Submissions S."/>
        </authorList>
    </citation>
    <scope>NUCLEOTIDE SEQUENCE [LARGE SCALE GENOMIC DNA]</scope>
    <source>
        <strain evidence="2 3">DSM 15949</strain>
    </source>
</reference>
<gene>
    <name evidence="2" type="ORF">SAMN06265374_4487</name>
</gene>
<dbReference type="SUPFAM" id="SSF53850">
    <property type="entry name" value="Periplasmic binding protein-like II"/>
    <property type="match status" value="1"/>
</dbReference>
<proteinExistence type="predicted"/>
<sequence>MNSQSYGMRILSSFLLFYLCFGLFDAKAVDRFVTSEFPPYGFSENGAVSGIIPEIVEAVGRQLGHPIPVEIVPWKRAQALVETSEGTVAAGPLVRTCDREFRYTWLSALPEISGDFVLLARDERLLALADKDFKKLRVSLIQGTAFKADVEAAGFETIIEVETEVQSAKMLALGRTDLWASPRVVAERIYAELGHDTSDLYVATTLRNDVMFLVTSKAIDEVSLAEWRAAISKIRKDGTLNRIVSKYQSGPIIDRLVKRPDC</sequence>
<dbReference type="PANTHER" id="PTHR38834:SF3">
    <property type="entry name" value="SOLUTE-BINDING PROTEIN FAMILY 3_N-TERMINAL DOMAIN-CONTAINING PROTEIN"/>
    <property type="match status" value="1"/>
</dbReference>
<feature type="domain" description="Solute-binding protein family 3/N-terminal" evidence="1">
    <location>
        <begin position="34"/>
        <end position="247"/>
    </location>
</feature>
<dbReference type="Gene3D" id="3.40.190.10">
    <property type="entry name" value="Periplasmic binding protein-like II"/>
    <property type="match status" value="2"/>
</dbReference>
<keyword evidence="3" id="KW-1185">Reference proteome</keyword>